<proteinExistence type="predicted"/>
<evidence type="ECO:0000256" key="1">
    <source>
        <dbReference type="SAM" id="Phobius"/>
    </source>
</evidence>
<feature type="transmembrane region" description="Helical" evidence="1">
    <location>
        <begin position="66"/>
        <end position="89"/>
    </location>
</feature>
<evidence type="ECO:0000313" key="3">
    <source>
        <dbReference type="Proteomes" id="UP001600941"/>
    </source>
</evidence>
<evidence type="ECO:0000313" key="2">
    <source>
        <dbReference type="EMBL" id="GAA6499132.1"/>
    </source>
</evidence>
<reference evidence="2 3" key="1">
    <citation type="submission" date="2024-04" db="EMBL/GenBank/DDBJ databases">
        <title>Defined microbial consortia suppress multidrug-resistant proinflammatory Enterobacteriaceae via ecological control.</title>
        <authorList>
            <person name="Furuichi M."/>
            <person name="Kawaguchi T."/>
            <person name="Pust M."/>
            <person name="Yasuma K."/>
            <person name="Plichta D."/>
            <person name="Hasegawa N."/>
            <person name="Ohya T."/>
            <person name="Bhattarai S."/>
            <person name="Sasajima S."/>
            <person name="Aoto Y."/>
            <person name="Tuganbaev T."/>
            <person name="Yaginuma M."/>
            <person name="Ueda M."/>
            <person name="Okahashi N."/>
            <person name="Amafuji K."/>
            <person name="Kiridooshi Y."/>
            <person name="Sugita K."/>
            <person name="Strazar M."/>
            <person name="Skelly A."/>
            <person name="Suda W."/>
            <person name="Hattori M."/>
            <person name="Nakamoto N."/>
            <person name="Caballero S."/>
            <person name="Norman J."/>
            <person name="Olle B."/>
            <person name="Tanoue T."/>
            <person name="Arita M."/>
            <person name="Bucci V."/>
            <person name="Atarashi K."/>
            <person name="Xavier R."/>
            <person name="Honda K."/>
        </authorList>
    </citation>
    <scope>NUCLEOTIDE SEQUENCE [LARGE SCALE GENOMIC DNA]</scope>
    <source>
        <strain evidence="3">k34-0107-D12</strain>
    </source>
</reference>
<dbReference type="RefSeq" id="WP_033143050.1">
    <property type="nucleotide sequence ID" value="NZ_BAABZQ010000001.1"/>
</dbReference>
<accession>A0ABQ0BRS5</accession>
<keyword evidence="3" id="KW-1185">Reference proteome</keyword>
<keyword evidence="1" id="KW-0472">Membrane</keyword>
<organism evidence="2 3">
    <name type="scientific">Blautia parvula</name>
    <dbReference type="NCBI Taxonomy" id="2877527"/>
    <lineage>
        <taxon>Bacteria</taxon>
        <taxon>Bacillati</taxon>
        <taxon>Bacillota</taxon>
        <taxon>Clostridia</taxon>
        <taxon>Lachnospirales</taxon>
        <taxon>Lachnospiraceae</taxon>
        <taxon>Blautia</taxon>
    </lineage>
</organism>
<dbReference type="Pfam" id="PF10066">
    <property type="entry name" value="DUF2304"/>
    <property type="match status" value="1"/>
</dbReference>
<dbReference type="InterPro" id="IPR019277">
    <property type="entry name" value="DUF2304"/>
</dbReference>
<name>A0ABQ0BRS5_9FIRM</name>
<sequence>MNIKTQIVVAVIVILAFFYLGAMVRKNKIEIKYALPWGFMGCVILILDFFPGIIEEMAKISGVGVPINFIFFLGFCFLLALTFTLSVLVSDLSQKTKTLTQKIGILEEKLESKEKTEKHD</sequence>
<dbReference type="Proteomes" id="UP001600941">
    <property type="component" value="Unassembled WGS sequence"/>
</dbReference>
<dbReference type="EMBL" id="BAABZQ010000001">
    <property type="protein sequence ID" value="GAA6499132.1"/>
    <property type="molecule type" value="Genomic_DNA"/>
</dbReference>
<keyword evidence="1" id="KW-1133">Transmembrane helix</keyword>
<feature type="transmembrane region" description="Helical" evidence="1">
    <location>
        <begin position="6"/>
        <end position="22"/>
    </location>
</feature>
<gene>
    <name evidence="2" type="ORF">K340107D12_19480</name>
</gene>
<protein>
    <submittedName>
        <fullName evidence="2">DUF2304 domain-containing protein</fullName>
    </submittedName>
</protein>
<keyword evidence="1" id="KW-0812">Transmembrane</keyword>
<comment type="caution">
    <text evidence="2">The sequence shown here is derived from an EMBL/GenBank/DDBJ whole genome shotgun (WGS) entry which is preliminary data.</text>
</comment>
<feature type="transmembrane region" description="Helical" evidence="1">
    <location>
        <begin position="34"/>
        <end position="54"/>
    </location>
</feature>